<dbReference type="PANTHER" id="PTHR12276:SF45">
    <property type="entry name" value="CLATHRIN INTERACTOR 1"/>
    <property type="match status" value="1"/>
</dbReference>
<dbReference type="FunFam" id="1.25.40.90:FF:000006">
    <property type="entry name" value="Clathrin interactor 1"/>
    <property type="match status" value="1"/>
</dbReference>
<dbReference type="GO" id="GO:0005768">
    <property type="term" value="C:endosome"/>
    <property type="evidence" value="ECO:0007669"/>
    <property type="project" value="TreeGrafter"/>
</dbReference>
<dbReference type="Proteomes" id="UP000383932">
    <property type="component" value="Unassembled WGS sequence"/>
</dbReference>
<dbReference type="OrthoDB" id="4033880at2759"/>
<comment type="caution">
    <text evidence="3">The sequence shown here is derived from an EMBL/GenBank/DDBJ whole genome shotgun (WGS) entry which is preliminary data.</text>
</comment>
<proteinExistence type="predicted"/>
<dbReference type="GO" id="GO:0006897">
    <property type="term" value="P:endocytosis"/>
    <property type="evidence" value="ECO:0007669"/>
    <property type="project" value="TreeGrafter"/>
</dbReference>
<dbReference type="AlphaFoldDB" id="A0A5N5QW07"/>
<feature type="region of interest" description="Disordered" evidence="1">
    <location>
        <begin position="373"/>
        <end position="466"/>
    </location>
</feature>
<dbReference type="Pfam" id="PF01417">
    <property type="entry name" value="ENTH"/>
    <property type="match status" value="1"/>
</dbReference>
<feature type="domain" description="ENTH" evidence="2">
    <location>
        <begin position="28"/>
        <end position="171"/>
    </location>
</feature>
<dbReference type="GO" id="GO:0006895">
    <property type="term" value="P:Golgi to endosome transport"/>
    <property type="evidence" value="ECO:0007669"/>
    <property type="project" value="TreeGrafter"/>
</dbReference>
<feature type="compositionally biased region" description="Gly residues" evidence="1">
    <location>
        <begin position="510"/>
        <end position="538"/>
    </location>
</feature>
<dbReference type="GO" id="GO:0030125">
    <property type="term" value="C:clathrin vesicle coat"/>
    <property type="evidence" value="ECO:0007669"/>
    <property type="project" value="TreeGrafter"/>
</dbReference>
<dbReference type="InterPro" id="IPR008942">
    <property type="entry name" value="ENTH_VHS"/>
</dbReference>
<dbReference type="Gene3D" id="1.25.40.90">
    <property type="match status" value="1"/>
</dbReference>
<dbReference type="GO" id="GO:0005829">
    <property type="term" value="C:cytosol"/>
    <property type="evidence" value="ECO:0007669"/>
    <property type="project" value="GOC"/>
</dbReference>
<feature type="compositionally biased region" description="Low complexity" evidence="1">
    <location>
        <begin position="257"/>
        <end position="289"/>
    </location>
</feature>
<dbReference type="EMBL" id="SSOP01000005">
    <property type="protein sequence ID" value="KAB5595868.1"/>
    <property type="molecule type" value="Genomic_DNA"/>
</dbReference>
<feature type="compositionally biased region" description="Polar residues" evidence="1">
    <location>
        <begin position="479"/>
        <end position="489"/>
    </location>
</feature>
<protein>
    <submittedName>
        <fullName evidence="3">ENTH domain-containing protein</fullName>
    </submittedName>
</protein>
<feature type="compositionally biased region" description="Polar residues" evidence="1">
    <location>
        <begin position="440"/>
        <end position="466"/>
    </location>
</feature>
<feature type="compositionally biased region" description="Polar residues" evidence="1">
    <location>
        <begin position="373"/>
        <end position="382"/>
    </location>
</feature>
<dbReference type="CDD" id="cd16992">
    <property type="entry name" value="ENTH_Ent3"/>
    <property type="match status" value="1"/>
</dbReference>
<evidence type="ECO:0000313" key="4">
    <source>
        <dbReference type="Proteomes" id="UP000383932"/>
    </source>
</evidence>
<evidence type="ECO:0000313" key="3">
    <source>
        <dbReference type="EMBL" id="KAB5595868.1"/>
    </source>
</evidence>
<feature type="compositionally biased region" description="Polar residues" evidence="1">
    <location>
        <begin position="392"/>
        <end position="412"/>
    </location>
</feature>
<feature type="compositionally biased region" description="Basic and acidic residues" evidence="1">
    <location>
        <begin position="495"/>
        <end position="504"/>
    </location>
</feature>
<sequence length="538" mass="55828">MDRLEALGQQLSQITMYDIKSMYNQAKNMVLNVSEMEAKVRDATNDDPWGASSSLMQEIAQGFSRDEARLCDVSCSQHFNEIMPCIYSRFMEKEASQWRQIYKALQLLEYLIKHGSERVVDDARSHISMIKMLRNFHYIDDKAKDQGINVRNRAKEIAELLSDVEKIRAERRKAKTNRNKYTGTGNDGLSFSSGGGRYGGFGSESLGYGGGGSGGGYDPGYSSSGVGGSSSYGGGGRDRERQYDEYDAGDWEDAPRRSTTSTPSRSASANVTSTSRPSASPATAKAPPAAAPAVNLLDFGDDEPTIAPAPPAIAKPATAVPAVSLDDDFGEFSSASVPAAPAASIAPVAAAVPAAAPKTNNIFDMLGSAPTAPTSTFGSTQPKPMFGGPAQTFGSVQSPTAMSFGNTSQPMSPTALGGRPPMQPTAPSGPNYFASAPVMSPTTSSSQIRSAGTTNTPSGGASKSSANFDDLWNMSLGSSSTAKSANNAGGSTGKSIKDLEREKAQATIWGSGGQAGGGFSSASTGAGGGASGGGDLLF</sequence>
<feature type="region of interest" description="Disordered" evidence="1">
    <location>
        <begin position="219"/>
        <end position="289"/>
    </location>
</feature>
<evidence type="ECO:0000256" key="1">
    <source>
        <dbReference type="SAM" id="MobiDB-lite"/>
    </source>
</evidence>
<gene>
    <name evidence="3" type="ORF">CTheo_632</name>
</gene>
<dbReference type="PROSITE" id="PS50942">
    <property type="entry name" value="ENTH"/>
    <property type="match status" value="1"/>
</dbReference>
<dbReference type="SUPFAM" id="SSF48464">
    <property type="entry name" value="ENTH/VHS domain"/>
    <property type="match status" value="1"/>
</dbReference>
<dbReference type="GO" id="GO:0005886">
    <property type="term" value="C:plasma membrane"/>
    <property type="evidence" value="ECO:0007669"/>
    <property type="project" value="TreeGrafter"/>
</dbReference>
<name>A0A5N5QW07_9AGAM</name>
<feature type="region of interest" description="Disordered" evidence="1">
    <location>
        <begin position="479"/>
        <end position="538"/>
    </location>
</feature>
<dbReference type="InterPro" id="IPR013809">
    <property type="entry name" value="ENTH"/>
</dbReference>
<reference evidence="3 4" key="1">
    <citation type="journal article" date="2019" name="Fungal Biol. Biotechnol.">
        <title>Draft genome sequence of fastidious pathogen Ceratobasidium theobromae, which causes vascular-streak dieback in Theobroma cacao.</title>
        <authorList>
            <person name="Ali S.S."/>
            <person name="Asman A."/>
            <person name="Shao J."/>
            <person name="Firmansyah A.P."/>
            <person name="Susilo A.W."/>
            <person name="Rosmana A."/>
            <person name="McMahon P."/>
            <person name="Junaid M."/>
            <person name="Guest D."/>
            <person name="Kheng T.Y."/>
            <person name="Meinhardt L.W."/>
            <person name="Bailey B.A."/>
        </authorList>
    </citation>
    <scope>NUCLEOTIDE SEQUENCE [LARGE SCALE GENOMIC DNA]</scope>
    <source>
        <strain evidence="3 4">CT2</strain>
    </source>
</reference>
<dbReference type="PANTHER" id="PTHR12276">
    <property type="entry name" value="EPSIN/ENT-RELATED"/>
    <property type="match status" value="1"/>
</dbReference>
<dbReference type="SMART" id="SM00273">
    <property type="entry name" value="ENTH"/>
    <property type="match status" value="1"/>
</dbReference>
<dbReference type="GO" id="GO:0030276">
    <property type="term" value="F:clathrin binding"/>
    <property type="evidence" value="ECO:0007669"/>
    <property type="project" value="TreeGrafter"/>
</dbReference>
<organism evidence="3 4">
    <name type="scientific">Ceratobasidium theobromae</name>
    <dbReference type="NCBI Taxonomy" id="1582974"/>
    <lineage>
        <taxon>Eukaryota</taxon>
        <taxon>Fungi</taxon>
        <taxon>Dikarya</taxon>
        <taxon>Basidiomycota</taxon>
        <taxon>Agaricomycotina</taxon>
        <taxon>Agaricomycetes</taxon>
        <taxon>Cantharellales</taxon>
        <taxon>Ceratobasidiaceae</taxon>
        <taxon>Ceratobasidium</taxon>
    </lineage>
</organism>
<evidence type="ECO:0000259" key="2">
    <source>
        <dbReference type="PROSITE" id="PS50942"/>
    </source>
</evidence>
<feature type="compositionally biased region" description="Gly residues" evidence="1">
    <location>
        <begin position="225"/>
        <end position="235"/>
    </location>
</feature>
<accession>A0A5N5QW07</accession>
<dbReference type="GO" id="GO:0005543">
    <property type="term" value="F:phospholipid binding"/>
    <property type="evidence" value="ECO:0007669"/>
    <property type="project" value="TreeGrafter"/>
</dbReference>
<keyword evidence="4" id="KW-1185">Reference proteome</keyword>